<protein>
    <submittedName>
        <fullName evidence="1">Uncharacterized protein</fullName>
    </submittedName>
</protein>
<sequence>MDVWKRNDGGGVVVDGAALVVKVRRGAPRVVPLPRLCRPLAPVPPTVPPLPRRAHHRRSAAPHLTVTSCLGVRGLIEWCGGGCSGTV</sequence>
<gene>
    <name evidence="1" type="ORF">E2C01_056981</name>
</gene>
<proteinExistence type="predicted"/>
<dbReference type="Proteomes" id="UP000324222">
    <property type="component" value="Unassembled WGS sequence"/>
</dbReference>
<organism evidence="1 2">
    <name type="scientific">Portunus trituberculatus</name>
    <name type="common">Swimming crab</name>
    <name type="synonym">Neptunus trituberculatus</name>
    <dbReference type="NCBI Taxonomy" id="210409"/>
    <lineage>
        <taxon>Eukaryota</taxon>
        <taxon>Metazoa</taxon>
        <taxon>Ecdysozoa</taxon>
        <taxon>Arthropoda</taxon>
        <taxon>Crustacea</taxon>
        <taxon>Multicrustacea</taxon>
        <taxon>Malacostraca</taxon>
        <taxon>Eumalacostraca</taxon>
        <taxon>Eucarida</taxon>
        <taxon>Decapoda</taxon>
        <taxon>Pleocyemata</taxon>
        <taxon>Brachyura</taxon>
        <taxon>Eubrachyura</taxon>
        <taxon>Portunoidea</taxon>
        <taxon>Portunidae</taxon>
        <taxon>Portuninae</taxon>
        <taxon>Portunus</taxon>
    </lineage>
</organism>
<evidence type="ECO:0000313" key="2">
    <source>
        <dbReference type="Proteomes" id="UP000324222"/>
    </source>
</evidence>
<dbReference type="EMBL" id="VSRR010020170">
    <property type="protein sequence ID" value="MPC62891.1"/>
    <property type="molecule type" value="Genomic_DNA"/>
</dbReference>
<dbReference type="AlphaFoldDB" id="A0A5B7GRT9"/>
<comment type="caution">
    <text evidence="1">The sequence shown here is derived from an EMBL/GenBank/DDBJ whole genome shotgun (WGS) entry which is preliminary data.</text>
</comment>
<accession>A0A5B7GRT9</accession>
<evidence type="ECO:0000313" key="1">
    <source>
        <dbReference type="EMBL" id="MPC62891.1"/>
    </source>
</evidence>
<name>A0A5B7GRT9_PORTR</name>
<reference evidence="1 2" key="1">
    <citation type="submission" date="2019-05" db="EMBL/GenBank/DDBJ databases">
        <title>Another draft genome of Portunus trituberculatus and its Hox gene families provides insights of decapod evolution.</title>
        <authorList>
            <person name="Jeong J.-H."/>
            <person name="Song I."/>
            <person name="Kim S."/>
            <person name="Choi T."/>
            <person name="Kim D."/>
            <person name="Ryu S."/>
            <person name="Kim W."/>
        </authorList>
    </citation>
    <scope>NUCLEOTIDE SEQUENCE [LARGE SCALE GENOMIC DNA]</scope>
    <source>
        <tissue evidence="1">Muscle</tissue>
    </source>
</reference>
<keyword evidence="2" id="KW-1185">Reference proteome</keyword>